<comment type="caution">
    <text evidence="1">The sequence shown here is derived from an EMBL/GenBank/DDBJ whole genome shotgun (WGS) entry which is preliminary data.</text>
</comment>
<proteinExistence type="predicted"/>
<organism evidence="1 2">
    <name type="scientific">Pleuronectes platessa</name>
    <name type="common">European plaice</name>
    <dbReference type="NCBI Taxonomy" id="8262"/>
    <lineage>
        <taxon>Eukaryota</taxon>
        <taxon>Metazoa</taxon>
        <taxon>Chordata</taxon>
        <taxon>Craniata</taxon>
        <taxon>Vertebrata</taxon>
        <taxon>Euteleostomi</taxon>
        <taxon>Actinopterygii</taxon>
        <taxon>Neopterygii</taxon>
        <taxon>Teleostei</taxon>
        <taxon>Neoteleostei</taxon>
        <taxon>Acanthomorphata</taxon>
        <taxon>Carangaria</taxon>
        <taxon>Pleuronectiformes</taxon>
        <taxon>Pleuronectoidei</taxon>
        <taxon>Pleuronectidae</taxon>
        <taxon>Pleuronectes</taxon>
    </lineage>
</organism>
<gene>
    <name evidence="1" type="ORF">PLEPLA_LOCUS48943</name>
</gene>
<sequence>MTQIEFTHVERRGADTISSRWIPDAPLSGPVFRFRAPSVPGGGAKSPPRQTSSALIFRTCSSSSVIPRNSGPASSVMEFLDNSPFPAAPQTTALSGALSFLSTASCLGLINSTQPK</sequence>
<evidence type="ECO:0000313" key="2">
    <source>
        <dbReference type="Proteomes" id="UP001153269"/>
    </source>
</evidence>
<protein>
    <submittedName>
        <fullName evidence="1">Uncharacterized protein</fullName>
    </submittedName>
</protein>
<evidence type="ECO:0000313" key="1">
    <source>
        <dbReference type="EMBL" id="CAB1461068.1"/>
    </source>
</evidence>
<dbReference type="AlphaFoldDB" id="A0A9N7ZAA3"/>
<dbReference type="EMBL" id="CADEAL010004507">
    <property type="protein sequence ID" value="CAB1461068.1"/>
    <property type="molecule type" value="Genomic_DNA"/>
</dbReference>
<dbReference type="Proteomes" id="UP001153269">
    <property type="component" value="Unassembled WGS sequence"/>
</dbReference>
<keyword evidence="2" id="KW-1185">Reference proteome</keyword>
<accession>A0A9N7ZAA3</accession>
<reference evidence="1" key="1">
    <citation type="submission" date="2020-03" db="EMBL/GenBank/DDBJ databases">
        <authorList>
            <person name="Weist P."/>
        </authorList>
    </citation>
    <scope>NUCLEOTIDE SEQUENCE</scope>
</reference>
<name>A0A9N7ZAA3_PLEPL</name>